<dbReference type="AlphaFoldDB" id="A0A9X2PKN9"/>
<keyword evidence="3" id="KW-1185">Reference proteome</keyword>
<accession>A0A9X2PKN9</accession>
<evidence type="ECO:0000313" key="3">
    <source>
        <dbReference type="Proteomes" id="UP001151088"/>
    </source>
</evidence>
<dbReference type="EMBL" id="JANTHZ010000015">
    <property type="protein sequence ID" value="MCS0497835.1"/>
    <property type="molecule type" value="Genomic_DNA"/>
</dbReference>
<evidence type="ECO:0000256" key="1">
    <source>
        <dbReference type="SAM" id="MobiDB-lite"/>
    </source>
</evidence>
<feature type="region of interest" description="Disordered" evidence="1">
    <location>
        <begin position="71"/>
        <end position="90"/>
    </location>
</feature>
<evidence type="ECO:0000313" key="2">
    <source>
        <dbReference type="EMBL" id="MCS0497835.1"/>
    </source>
</evidence>
<reference evidence="2" key="1">
    <citation type="submission" date="2022-08" db="EMBL/GenBank/DDBJ databases">
        <authorList>
            <person name="Li F."/>
        </authorList>
    </citation>
    <scope>NUCLEOTIDE SEQUENCE</scope>
    <source>
        <strain evidence="2">MQZ15Z-1</strain>
    </source>
</reference>
<gene>
    <name evidence="2" type="ORF">NVS89_22345</name>
</gene>
<proteinExistence type="predicted"/>
<sequence>MRRKGEISPDAIRRDFPYSVWLPEQLATDMLRGARFYASAASRATVEHVDGQRWVAVWFGEEHDAQAFHRHAGGSMGRPSPDRACDVVRR</sequence>
<dbReference type="Proteomes" id="UP001151088">
    <property type="component" value="Unassembled WGS sequence"/>
</dbReference>
<name>A0A9X2PKN9_9HYPH</name>
<feature type="compositionally biased region" description="Basic and acidic residues" evidence="1">
    <location>
        <begin position="80"/>
        <end position="90"/>
    </location>
</feature>
<organism evidence="2 3">
    <name type="scientific">Ancylobacter mangrovi</name>
    <dbReference type="NCBI Taxonomy" id="2972472"/>
    <lineage>
        <taxon>Bacteria</taxon>
        <taxon>Pseudomonadati</taxon>
        <taxon>Pseudomonadota</taxon>
        <taxon>Alphaproteobacteria</taxon>
        <taxon>Hyphomicrobiales</taxon>
        <taxon>Xanthobacteraceae</taxon>
        <taxon>Ancylobacter</taxon>
    </lineage>
</organism>
<dbReference type="RefSeq" id="WP_258734991.1">
    <property type="nucleotide sequence ID" value="NZ_JANTHZ010000015.1"/>
</dbReference>
<protein>
    <submittedName>
        <fullName evidence="2">Uncharacterized protein</fullName>
    </submittedName>
</protein>
<comment type="caution">
    <text evidence="2">The sequence shown here is derived from an EMBL/GenBank/DDBJ whole genome shotgun (WGS) entry which is preliminary data.</text>
</comment>